<dbReference type="SMART" id="SM00244">
    <property type="entry name" value="PHB"/>
    <property type="match status" value="1"/>
</dbReference>
<reference evidence="2" key="1">
    <citation type="submission" date="2022-06" db="EMBL/GenBank/DDBJ databases">
        <title>Genome sequence of Phormidium yuhuli AB48 isolated from an industrial photobioreactor environment.</title>
        <authorList>
            <person name="Qiu Y."/>
            <person name="Noonan A.J.C."/>
            <person name="Dofher K."/>
            <person name="Koch M."/>
            <person name="Kieft B."/>
            <person name="Lin X."/>
            <person name="Ziels R.M."/>
            <person name="Hallam S.J."/>
        </authorList>
    </citation>
    <scope>NUCLEOTIDE SEQUENCE</scope>
    <source>
        <strain evidence="2">AB48</strain>
    </source>
</reference>
<organism evidence="2 3">
    <name type="scientific">Phormidium yuhuli AB48</name>
    <dbReference type="NCBI Taxonomy" id="2940671"/>
    <lineage>
        <taxon>Bacteria</taxon>
        <taxon>Bacillati</taxon>
        <taxon>Cyanobacteriota</taxon>
        <taxon>Cyanophyceae</taxon>
        <taxon>Oscillatoriophycideae</taxon>
        <taxon>Oscillatoriales</taxon>
        <taxon>Oscillatoriaceae</taxon>
        <taxon>Phormidium</taxon>
        <taxon>Phormidium yuhuli</taxon>
    </lineage>
</organism>
<dbReference type="InterPro" id="IPR036013">
    <property type="entry name" value="Band_7/SPFH_dom_sf"/>
</dbReference>
<dbReference type="RefSeq" id="WP_252665216.1">
    <property type="nucleotide sequence ID" value="NZ_CP098611.1"/>
</dbReference>
<protein>
    <submittedName>
        <fullName evidence="2">SPFH/Band 7/PHB domain protein</fullName>
    </submittedName>
</protein>
<proteinExistence type="predicted"/>
<dbReference type="EMBL" id="CP098611">
    <property type="protein sequence ID" value="USR93043.1"/>
    <property type="molecule type" value="Genomic_DNA"/>
</dbReference>
<accession>A0ABY5AUV1</accession>
<dbReference type="PRINTS" id="PR00721">
    <property type="entry name" value="STOMATIN"/>
</dbReference>
<dbReference type="SUPFAM" id="SSF117892">
    <property type="entry name" value="Band 7/SPFH domain"/>
    <property type="match status" value="1"/>
</dbReference>
<evidence type="ECO:0000313" key="2">
    <source>
        <dbReference type="EMBL" id="USR93043.1"/>
    </source>
</evidence>
<evidence type="ECO:0000313" key="3">
    <source>
        <dbReference type="Proteomes" id="UP001056708"/>
    </source>
</evidence>
<sequence>MNSILAAILLSAIGYAAAGIKIINQGNLALVERLGKYDRTLEPGLSFVAPVIESIVWEDTTREQFCRIEPQLAITKDNVSLEVLAIVYWRIFNLEMAYYKIEDVAAALQNRISTIIAAEIGRRELDRTVTARAEINTVLLEQIEDETYEWGVKVLRVDIQKINPSATVLESMEIERAAEIKKRASILEAEGTAEYMRYIARALESRENAREILHFFMTQRYVDSSFKLSQSENSKVVFMDPKALSEALAPILGEELPHSNSQSNGSQNT</sequence>
<dbReference type="InterPro" id="IPR050710">
    <property type="entry name" value="Band7/mec-2_domain"/>
</dbReference>
<dbReference type="PANTHER" id="PTHR43327:SF10">
    <property type="entry name" value="STOMATIN-LIKE PROTEIN 2, MITOCHONDRIAL"/>
    <property type="match status" value="1"/>
</dbReference>
<dbReference type="CDD" id="cd08829">
    <property type="entry name" value="SPFH_paraslipin"/>
    <property type="match status" value="1"/>
</dbReference>
<dbReference type="InterPro" id="IPR001107">
    <property type="entry name" value="Band_7"/>
</dbReference>
<dbReference type="PANTHER" id="PTHR43327">
    <property type="entry name" value="STOMATIN-LIKE PROTEIN 2, MITOCHONDRIAL"/>
    <property type="match status" value="1"/>
</dbReference>
<gene>
    <name evidence="2" type="ORF">NEA10_10125</name>
</gene>
<dbReference type="Gene3D" id="3.30.479.30">
    <property type="entry name" value="Band 7 domain"/>
    <property type="match status" value="1"/>
</dbReference>
<dbReference type="InterPro" id="IPR001972">
    <property type="entry name" value="Stomatin_HflK_fam"/>
</dbReference>
<dbReference type="Pfam" id="PF01145">
    <property type="entry name" value="Band_7"/>
    <property type="match status" value="1"/>
</dbReference>
<dbReference type="Proteomes" id="UP001056708">
    <property type="component" value="Chromosome"/>
</dbReference>
<name>A0ABY5AUV1_9CYAN</name>
<keyword evidence="3" id="KW-1185">Reference proteome</keyword>
<evidence type="ECO:0000259" key="1">
    <source>
        <dbReference type="SMART" id="SM00244"/>
    </source>
</evidence>
<feature type="domain" description="Band 7" evidence="1">
    <location>
        <begin position="18"/>
        <end position="176"/>
    </location>
</feature>